<dbReference type="EC" id="2.4.1.-" evidence="7"/>
<evidence type="ECO:0000256" key="4">
    <source>
        <dbReference type="ARBA" id="ARBA00022679"/>
    </source>
</evidence>
<dbReference type="Gene3D" id="3.40.50.2000">
    <property type="entry name" value="Glycogen Phosphorylase B"/>
    <property type="match status" value="2"/>
</dbReference>
<dbReference type="PROSITE" id="PS00375">
    <property type="entry name" value="UDPGT"/>
    <property type="match status" value="1"/>
</dbReference>
<dbReference type="GO" id="GO:0047213">
    <property type="term" value="F:anthocyanidin 3-O-glucosyltransferase activity"/>
    <property type="evidence" value="ECO:0007669"/>
    <property type="project" value="UniProtKB-EC"/>
</dbReference>
<dbReference type="Proteomes" id="UP001497516">
    <property type="component" value="Chromosome 7"/>
</dbReference>
<comment type="pathway">
    <text evidence="1">Pigment biosynthesis; anthocyanin biosynthesis.</text>
</comment>
<evidence type="ECO:0000256" key="7">
    <source>
        <dbReference type="RuleBase" id="RU362057"/>
    </source>
</evidence>
<dbReference type="AlphaFoldDB" id="A0AAV2G4B9"/>
<dbReference type="CDD" id="cd03784">
    <property type="entry name" value="GT1_Gtf-like"/>
    <property type="match status" value="1"/>
</dbReference>
<comment type="catalytic activity">
    <reaction evidence="5">
        <text>an anthocyanidin + UDP-alpha-D-glucose + H(+) = an anthocyanidin 3-O-beta-D-glucoside + UDP</text>
        <dbReference type="Rhea" id="RHEA:20093"/>
        <dbReference type="ChEBI" id="CHEBI:15378"/>
        <dbReference type="ChEBI" id="CHEBI:16307"/>
        <dbReference type="ChEBI" id="CHEBI:58223"/>
        <dbReference type="ChEBI" id="CHEBI:58885"/>
        <dbReference type="ChEBI" id="CHEBI:143576"/>
        <dbReference type="EC" id="2.4.1.115"/>
    </reaction>
</comment>
<evidence type="ECO:0000313" key="9">
    <source>
        <dbReference type="Proteomes" id="UP001497516"/>
    </source>
</evidence>
<comment type="similarity">
    <text evidence="2 6">Belongs to the UDP-glycosyltransferase family.</text>
</comment>
<dbReference type="FunFam" id="3.40.50.2000:FF:000103">
    <property type="entry name" value="Glycosyltransferase"/>
    <property type="match status" value="1"/>
</dbReference>
<accession>A0AAV2G4B9</accession>
<evidence type="ECO:0000256" key="5">
    <source>
        <dbReference type="ARBA" id="ARBA00047606"/>
    </source>
</evidence>
<evidence type="ECO:0000256" key="1">
    <source>
        <dbReference type="ARBA" id="ARBA00004935"/>
    </source>
</evidence>
<gene>
    <name evidence="8" type="ORF">LTRI10_LOCUS44455</name>
</gene>
<evidence type="ECO:0000313" key="8">
    <source>
        <dbReference type="EMBL" id="CAL1404618.1"/>
    </source>
</evidence>
<evidence type="ECO:0000256" key="3">
    <source>
        <dbReference type="ARBA" id="ARBA00022676"/>
    </source>
</evidence>
<dbReference type="PANTHER" id="PTHR48047">
    <property type="entry name" value="GLYCOSYLTRANSFERASE"/>
    <property type="match status" value="1"/>
</dbReference>
<dbReference type="InterPro" id="IPR002213">
    <property type="entry name" value="UDP_glucos_trans"/>
</dbReference>
<proteinExistence type="inferred from homology"/>
<reference evidence="8 9" key="1">
    <citation type="submission" date="2024-04" db="EMBL/GenBank/DDBJ databases">
        <authorList>
            <person name="Fracassetti M."/>
        </authorList>
    </citation>
    <scope>NUCLEOTIDE SEQUENCE [LARGE SCALE GENOMIC DNA]</scope>
</reference>
<organism evidence="8 9">
    <name type="scientific">Linum trigynum</name>
    <dbReference type="NCBI Taxonomy" id="586398"/>
    <lineage>
        <taxon>Eukaryota</taxon>
        <taxon>Viridiplantae</taxon>
        <taxon>Streptophyta</taxon>
        <taxon>Embryophyta</taxon>
        <taxon>Tracheophyta</taxon>
        <taxon>Spermatophyta</taxon>
        <taxon>Magnoliopsida</taxon>
        <taxon>eudicotyledons</taxon>
        <taxon>Gunneridae</taxon>
        <taxon>Pentapetalae</taxon>
        <taxon>rosids</taxon>
        <taxon>fabids</taxon>
        <taxon>Malpighiales</taxon>
        <taxon>Linaceae</taxon>
        <taxon>Linum</taxon>
    </lineage>
</organism>
<evidence type="ECO:0000256" key="6">
    <source>
        <dbReference type="RuleBase" id="RU003718"/>
    </source>
</evidence>
<sequence>MGENKNWYSSSSSSSGEHIVMLPLMTQGHLIPFLSLARQIIRRRATATVTIATTPINLDSLRRSLSDEPANIHIAELPFPADLLTDNSTSTPESRLKLYRASLDLESPVRDLLRRLTPRCLISDVFLGWATATSESLGIQNFTFTTCGAYGSLGYMSVWMNLPHRKQRIADADGEEYFSIPGFPENYRFRMSQLPQIFGDADGKDPWSEFFRPQIAGSMESAGWLCNTVEEFEGSGLELLRRFVNRPVWAVGPLVPPVVNGPNEIGNLCREWLQAHGPGTVLYICFGSQNSPTPSQMIQLATALEQISVPFVWAGRGFEEGFAGRVSESGKGILIHEWAPQMEILSHASTGAFLSHCGWNSVLESLSQGVPIVAWPLAAEQGFNAKMLVEEMGVAVDLAGFETAEVKRAVEKAMGAEMRRKAAAVAEGLRMAVRDDDGEDEKGSSVRSIDEFLGTVLRKANC</sequence>
<name>A0AAV2G4B9_9ROSI</name>
<protein>
    <recommendedName>
        <fullName evidence="7">Glycosyltransferase</fullName>
        <ecNumber evidence="7">2.4.1.-</ecNumber>
    </recommendedName>
</protein>
<keyword evidence="9" id="KW-1185">Reference proteome</keyword>
<keyword evidence="3 6" id="KW-0328">Glycosyltransferase</keyword>
<dbReference type="FunFam" id="3.40.50.2000:FF:000056">
    <property type="entry name" value="Glycosyltransferase"/>
    <property type="match status" value="1"/>
</dbReference>
<dbReference type="SUPFAM" id="SSF53756">
    <property type="entry name" value="UDP-Glycosyltransferase/glycogen phosphorylase"/>
    <property type="match status" value="1"/>
</dbReference>
<dbReference type="Pfam" id="PF00201">
    <property type="entry name" value="UDPGT"/>
    <property type="match status" value="1"/>
</dbReference>
<evidence type="ECO:0000256" key="2">
    <source>
        <dbReference type="ARBA" id="ARBA00009995"/>
    </source>
</evidence>
<keyword evidence="4 6" id="KW-0808">Transferase</keyword>
<dbReference type="InterPro" id="IPR035595">
    <property type="entry name" value="UDP_glycos_trans_CS"/>
</dbReference>
<dbReference type="PANTHER" id="PTHR48047:SF107">
    <property type="entry name" value="UDP-GLYCOSYLTRANSFERASE 92A1-LIKE"/>
    <property type="match status" value="1"/>
</dbReference>
<dbReference type="EMBL" id="OZ034820">
    <property type="protein sequence ID" value="CAL1404618.1"/>
    <property type="molecule type" value="Genomic_DNA"/>
</dbReference>